<evidence type="ECO:0000259" key="5">
    <source>
        <dbReference type="Pfam" id="PF25954"/>
    </source>
</evidence>
<feature type="domain" description="Multidrug resistance protein MdtA-like barrel-sandwich hybrid" evidence="4">
    <location>
        <begin position="68"/>
        <end position="242"/>
    </location>
</feature>
<dbReference type="Gene3D" id="2.40.420.20">
    <property type="match status" value="1"/>
</dbReference>
<comment type="similarity">
    <text evidence="1">Belongs to the membrane fusion protein (MFP) (TC 8.A.1) family.</text>
</comment>
<dbReference type="GO" id="GO:1990281">
    <property type="term" value="C:efflux pump complex"/>
    <property type="evidence" value="ECO:0007669"/>
    <property type="project" value="TreeGrafter"/>
</dbReference>
<comment type="caution">
    <text evidence="7">The sequence shown here is derived from an EMBL/GenBank/DDBJ whole genome shotgun (WGS) entry which is preliminary data.</text>
</comment>
<dbReference type="GO" id="GO:0015562">
    <property type="term" value="F:efflux transmembrane transporter activity"/>
    <property type="evidence" value="ECO:0007669"/>
    <property type="project" value="TreeGrafter"/>
</dbReference>
<gene>
    <name evidence="7" type="ORF">CLG94_10175</name>
</gene>
<dbReference type="Gene3D" id="2.40.30.170">
    <property type="match status" value="1"/>
</dbReference>
<dbReference type="InterPro" id="IPR006143">
    <property type="entry name" value="RND_pump_MFP"/>
</dbReference>
<dbReference type="Pfam" id="PF25989">
    <property type="entry name" value="YknX_C"/>
    <property type="match status" value="1"/>
</dbReference>
<dbReference type="RefSeq" id="WP_107563241.1">
    <property type="nucleotide sequence ID" value="NZ_NVQC01000025.1"/>
</dbReference>
<dbReference type="PANTHER" id="PTHR30469">
    <property type="entry name" value="MULTIDRUG RESISTANCE PROTEIN MDTA"/>
    <property type="match status" value="1"/>
</dbReference>
<feature type="domain" description="YknX-like C-terminal permuted SH3-like" evidence="6">
    <location>
        <begin position="339"/>
        <end position="404"/>
    </location>
</feature>
<accession>A0A2T4TW51</accession>
<sequence>MRRYFLHRYFEFSLFLLLPLLGCSREQAAKGAPTVAKEQSIAITVAPVEAREVQRRVDVVGTLEADDEVTVYGQVSGSVERILVDLGDRVMAGQPLLQLDQADLQLQVGKAEAILRQTRTRLGALDGRDILPDDQQPVVRQARANSDDAALWYERMQSLYKEGAVSRNDLDTALAKSHALKAAFDGAISQVRALADQLREQQAALDLARRNLQYTVIRAPIDGSIKERNVSTGQYIAGGTMQNTKLLILVRDDPLKLKASVPERFQGQIRPGQEVKVQVEAYLGREFIGTAKRVGPAVFTDTRTFPIEARVPNHKGLLKPGSFAKARIQIRVDRGIPFVPEEAVYYFVGITKAFVVKDGVAQERQITVGERQDGLVEIVEGLQPGEQVATSHLSQLFDGARVQVVGNK</sequence>
<dbReference type="EMBL" id="NVQC01000025">
    <property type="protein sequence ID" value="PTL35336.1"/>
    <property type="molecule type" value="Genomic_DNA"/>
</dbReference>
<evidence type="ECO:0000313" key="8">
    <source>
        <dbReference type="Proteomes" id="UP000241436"/>
    </source>
</evidence>
<dbReference type="PRINTS" id="PR01490">
    <property type="entry name" value="RTXTOXIND"/>
</dbReference>
<evidence type="ECO:0000313" key="7">
    <source>
        <dbReference type="EMBL" id="PTL35336.1"/>
    </source>
</evidence>
<evidence type="ECO:0000259" key="3">
    <source>
        <dbReference type="Pfam" id="PF25876"/>
    </source>
</evidence>
<evidence type="ECO:0000256" key="1">
    <source>
        <dbReference type="ARBA" id="ARBA00009477"/>
    </source>
</evidence>
<dbReference type="FunFam" id="2.40.30.170:FF:000010">
    <property type="entry name" value="Efflux RND transporter periplasmic adaptor subunit"/>
    <property type="match status" value="1"/>
</dbReference>
<feature type="domain" description="CusB-like beta-barrel" evidence="5">
    <location>
        <begin position="257"/>
        <end position="329"/>
    </location>
</feature>
<organism evidence="7 8">
    <name type="scientific">Candidatus Methylomirabilis limnetica</name>
    <dbReference type="NCBI Taxonomy" id="2033718"/>
    <lineage>
        <taxon>Bacteria</taxon>
        <taxon>Candidatus Methylomirabilota</taxon>
        <taxon>Candidatus Methylomirabilia</taxon>
        <taxon>Candidatus Methylomirabilales</taxon>
        <taxon>Candidatus Methylomirabilaceae</taxon>
        <taxon>Candidatus Methylomirabilis</taxon>
    </lineage>
</organism>
<protein>
    <submittedName>
        <fullName evidence="7">Uncharacterized protein</fullName>
    </submittedName>
</protein>
<evidence type="ECO:0000259" key="6">
    <source>
        <dbReference type="Pfam" id="PF25989"/>
    </source>
</evidence>
<dbReference type="InterPro" id="IPR058637">
    <property type="entry name" value="YknX-like_C"/>
</dbReference>
<dbReference type="PANTHER" id="PTHR30469:SF15">
    <property type="entry name" value="HLYD FAMILY OF SECRETION PROTEINS"/>
    <property type="match status" value="1"/>
</dbReference>
<name>A0A2T4TW51_9BACT</name>
<dbReference type="InterPro" id="IPR058624">
    <property type="entry name" value="MdtA-like_HH"/>
</dbReference>
<dbReference type="Gene3D" id="2.40.50.100">
    <property type="match status" value="1"/>
</dbReference>
<feature type="chain" id="PRO_5015672960" evidence="2">
    <location>
        <begin position="29"/>
        <end position="408"/>
    </location>
</feature>
<feature type="signal peptide" evidence="2">
    <location>
        <begin position="1"/>
        <end position="28"/>
    </location>
</feature>
<evidence type="ECO:0000259" key="4">
    <source>
        <dbReference type="Pfam" id="PF25917"/>
    </source>
</evidence>
<dbReference type="InterPro" id="IPR058792">
    <property type="entry name" value="Beta-barrel_RND_2"/>
</dbReference>
<dbReference type="SUPFAM" id="SSF111369">
    <property type="entry name" value="HlyD-like secretion proteins"/>
    <property type="match status" value="2"/>
</dbReference>
<proteinExistence type="inferred from homology"/>
<reference evidence="8" key="2">
    <citation type="journal article" date="2018" name="Environ. Microbiol.">
        <title>Bloom of a denitrifying methanotroph, 'Candidatus Methylomirabilis limnetica', in a deep stratified lake.</title>
        <authorList>
            <person name="Graf J.S."/>
            <person name="Mayr M.J."/>
            <person name="Marchant H.K."/>
            <person name="Tienken D."/>
            <person name="Hach P.F."/>
            <person name="Brand A."/>
            <person name="Schubert C.J."/>
            <person name="Kuypers M.M."/>
            <person name="Milucka J."/>
        </authorList>
    </citation>
    <scope>NUCLEOTIDE SEQUENCE [LARGE SCALE GENOMIC DNA]</scope>
    <source>
        <strain evidence="8">Zug</strain>
    </source>
</reference>
<dbReference type="Pfam" id="PF25917">
    <property type="entry name" value="BSH_RND"/>
    <property type="match status" value="1"/>
</dbReference>
<dbReference type="Gene3D" id="1.10.287.470">
    <property type="entry name" value="Helix hairpin bin"/>
    <property type="match status" value="1"/>
</dbReference>
<dbReference type="NCBIfam" id="TIGR01730">
    <property type="entry name" value="RND_mfp"/>
    <property type="match status" value="1"/>
</dbReference>
<dbReference type="Pfam" id="PF25876">
    <property type="entry name" value="HH_MFP_RND"/>
    <property type="match status" value="1"/>
</dbReference>
<evidence type="ECO:0000256" key="2">
    <source>
        <dbReference type="SAM" id="SignalP"/>
    </source>
</evidence>
<dbReference type="InterPro" id="IPR058625">
    <property type="entry name" value="MdtA-like_BSH"/>
</dbReference>
<dbReference type="AlphaFoldDB" id="A0A2T4TW51"/>
<keyword evidence="8" id="KW-1185">Reference proteome</keyword>
<keyword evidence="2" id="KW-0732">Signal</keyword>
<reference evidence="7 8" key="1">
    <citation type="submission" date="2017-09" db="EMBL/GenBank/DDBJ databases">
        <title>Bloom of a denitrifying methanotroph, Candidatus Methylomirabilis limnetica, in a deep stratified lake.</title>
        <authorList>
            <person name="Graf J.S."/>
            <person name="Marchant H.K."/>
            <person name="Tienken D."/>
            <person name="Hach P.F."/>
            <person name="Brand A."/>
            <person name="Schubert C.J."/>
            <person name="Kuypers M.M."/>
            <person name="Milucka J."/>
        </authorList>
    </citation>
    <scope>NUCLEOTIDE SEQUENCE [LARGE SCALE GENOMIC DNA]</scope>
    <source>
        <strain evidence="7 8">Zug</strain>
    </source>
</reference>
<dbReference type="Proteomes" id="UP000241436">
    <property type="component" value="Unassembled WGS sequence"/>
</dbReference>
<dbReference type="OrthoDB" id="9811754at2"/>
<feature type="domain" description="Multidrug resistance protein MdtA-like alpha-helical hairpin" evidence="3">
    <location>
        <begin position="140"/>
        <end position="215"/>
    </location>
</feature>
<dbReference type="Pfam" id="PF25954">
    <property type="entry name" value="Beta-barrel_RND_2"/>
    <property type="match status" value="1"/>
</dbReference>